<dbReference type="Proteomes" id="UP000675968">
    <property type="component" value="Unassembled WGS sequence"/>
</dbReference>
<keyword evidence="2" id="KW-0472">Membrane</keyword>
<dbReference type="AlphaFoldDB" id="A0A8T4L5K9"/>
<evidence type="ECO:0000259" key="3">
    <source>
        <dbReference type="PROSITE" id="PS51786"/>
    </source>
</evidence>
<dbReference type="GO" id="GO:0004176">
    <property type="term" value="F:ATP-dependent peptidase activity"/>
    <property type="evidence" value="ECO:0007669"/>
    <property type="project" value="InterPro"/>
</dbReference>
<dbReference type="GO" id="GO:0016020">
    <property type="term" value="C:membrane"/>
    <property type="evidence" value="ECO:0007669"/>
    <property type="project" value="UniProtKB-SubCell"/>
</dbReference>
<gene>
    <name evidence="4" type="ORF">J4215_06115</name>
</gene>
<dbReference type="GO" id="GO:0030163">
    <property type="term" value="P:protein catabolic process"/>
    <property type="evidence" value="ECO:0007669"/>
    <property type="project" value="InterPro"/>
</dbReference>
<dbReference type="PANTHER" id="PTHR10046">
    <property type="entry name" value="ATP DEPENDENT LON PROTEASE FAMILY MEMBER"/>
    <property type="match status" value="1"/>
</dbReference>
<feature type="domain" description="Lon proteolytic" evidence="3">
    <location>
        <begin position="62"/>
        <end position="264"/>
    </location>
</feature>
<reference evidence="4" key="1">
    <citation type="submission" date="2021-03" db="EMBL/GenBank/DDBJ databases">
        <authorList>
            <person name="Jaffe A."/>
        </authorList>
    </citation>
    <scope>NUCLEOTIDE SEQUENCE</scope>
    <source>
        <strain evidence="4">RIFCSPLOWO2_01_FULL_AR10_48_17</strain>
    </source>
</reference>
<dbReference type="EMBL" id="JAGVWC010000012">
    <property type="protein sequence ID" value="MBS3062131.1"/>
    <property type="molecule type" value="Genomic_DNA"/>
</dbReference>
<dbReference type="GO" id="GO:0006508">
    <property type="term" value="P:proteolysis"/>
    <property type="evidence" value="ECO:0007669"/>
    <property type="project" value="InterPro"/>
</dbReference>
<feature type="transmembrane region" description="Helical" evidence="2">
    <location>
        <begin position="7"/>
        <end position="29"/>
    </location>
</feature>
<comment type="subcellular location">
    <subcellularLocation>
        <location evidence="1">Membrane</location>
        <topology evidence="1">Multi-pass membrane protein</topology>
    </subcellularLocation>
</comment>
<dbReference type="GO" id="GO:0005524">
    <property type="term" value="F:ATP binding"/>
    <property type="evidence" value="ECO:0007669"/>
    <property type="project" value="InterPro"/>
</dbReference>
<sequence length="264" mass="28054">MAHQSEMLIAGMVGIIIGVVASAALFVYLEPSQSFLENDQNQSPEQTEQRTALNPLQEDKYAASIGIVAVAAQTNEGITNVANVEIQPGKGRVLVAVNPFVEPDTQESAEIAAAVAERYTQKDLSNVDLIYSIESDAQLVGGPSAGAALTVATIAAIEKKTVRTDAAITGTIEPDGSIGPIGGVLEKTEAVAKAGKKLFLIPKGQGTLVYYEPKVTIEQRGRFQIQRTSYVPKQLDLIGYAKGELDLEVREVETVSEAAEILIS</sequence>
<keyword evidence="2" id="KW-0812">Transmembrane</keyword>
<reference evidence="4" key="2">
    <citation type="submission" date="2021-05" db="EMBL/GenBank/DDBJ databases">
        <title>Protein family content uncovers lineage relationships and bacterial pathway maintenance mechanisms in DPANN archaea.</title>
        <authorList>
            <person name="Castelle C.J."/>
            <person name="Meheust R."/>
            <person name="Jaffe A.L."/>
            <person name="Seitz K."/>
            <person name="Gong X."/>
            <person name="Baker B.J."/>
            <person name="Banfield J.F."/>
        </authorList>
    </citation>
    <scope>NUCLEOTIDE SEQUENCE</scope>
    <source>
        <strain evidence="4">RIFCSPLOWO2_01_FULL_AR10_48_17</strain>
    </source>
</reference>
<evidence type="ECO:0000313" key="4">
    <source>
        <dbReference type="EMBL" id="MBS3062131.1"/>
    </source>
</evidence>
<dbReference type="InterPro" id="IPR008269">
    <property type="entry name" value="Lon_proteolytic"/>
</dbReference>
<evidence type="ECO:0000256" key="1">
    <source>
        <dbReference type="ARBA" id="ARBA00004141"/>
    </source>
</evidence>
<keyword evidence="2" id="KW-1133">Transmembrane helix</keyword>
<evidence type="ECO:0000256" key="2">
    <source>
        <dbReference type="SAM" id="Phobius"/>
    </source>
</evidence>
<dbReference type="InterPro" id="IPR020568">
    <property type="entry name" value="Ribosomal_Su5_D2-typ_SF"/>
</dbReference>
<evidence type="ECO:0000313" key="5">
    <source>
        <dbReference type="Proteomes" id="UP000675968"/>
    </source>
</evidence>
<dbReference type="Gene3D" id="3.30.230.10">
    <property type="match status" value="1"/>
</dbReference>
<organism evidence="4 5">
    <name type="scientific">Candidatus Iainarchaeum sp</name>
    <dbReference type="NCBI Taxonomy" id="3101447"/>
    <lineage>
        <taxon>Archaea</taxon>
        <taxon>Candidatus Iainarchaeota</taxon>
        <taxon>Candidatus Iainarchaeia</taxon>
        <taxon>Candidatus Iainarchaeales</taxon>
        <taxon>Candidatus Iainarchaeaceae</taxon>
        <taxon>Candidatus Iainarchaeum</taxon>
    </lineage>
</organism>
<dbReference type="SUPFAM" id="SSF54211">
    <property type="entry name" value="Ribosomal protein S5 domain 2-like"/>
    <property type="match status" value="1"/>
</dbReference>
<dbReference type="PROSITE" id="PS51786">
    <property type="entry name" value="LON_PROTEOLYTIC"/>
    <property type="match status" value="1"/>
</dbReference>
<dbReference type="InterPro" id="IPR014721">
    <property type="entry name" value="Ribsml_uS5_D2-typ_fold_subgr"/>
</dbReference>
<protein>
    <recommendedName>
        <fullName evidence="3">Lon proteolytic domain-containing protein</fullName>
    </recommendedName>
</protein>
<name>A0A8T4L5K9_9ARCH</name>
<proteinExistence type="predicted"/>
<accession>A0A8T4L5K9</accession>
<dbReference type="InterPro" id="IPR027065">
    <property type="entry name" value="Lon_Prtase"/>
</dbReference>
<dbReference type="Pfam" id="PF05362">
    <property type="entry name" value="Lon_C"/>
    <property type="match status" value="1"/>
</dbReference>
<comment type="caution">
    <text evidence="4">The sequence shown here is derived from an EMBL/GenBank/DDBJ whole genome shotgun (WGS) entry which is preliminary data.</text>
</comment>
<dbReference type="GO" id="GO:0004252">
    <property type="term" value="F:serine-type endopeptidase activity"/>
    <property type="evidence" value="ECO:0007669"/>
    <property type="project" value="InterPro"/>
</dbReference>
<dbReference type="PRINTS" id="PR00830">
    <property type="entry name" value="ENDOLAPTASE"/>
</dbReference>